<evidence type="ECO:0000313" key="1">
    <source>
        <dbReference type="EMBL" id="SFF61502.1"/>
    </source>
</evidence>
<keyword evidence="2" id="KW-1185">Reference proteome</keyword>
<dbReference type="Gene3D" id="2.180.10.10">
    <property type="entry name" value="RHS repeat-associated core"/>
    <property type="match status" value="1"/>
</dbReference>
<gene>
    <name evidence="1" type="ORF">SAMN04488541_108310</name>
</gene>
<dbReference type="Pfam" id="PF14891">
    <property type="entry name" value="Peptidase_M91"/>
    <property type="match status" value="1"/>
</dbReference>
<reference evidence="1 2" key="1">
    <citation type="submission" date="2016-10" db="EMBL/GenBank/DDBJ databases">
        <authorList>
            <person name="de Groot N.N."/>
        </authorList>
    </citation>
    <scope>NUCLEOTIDE SEQUENCE [LARGE SCALE GENOMIC DNA]</scope>
    <source>
        <strain>GEY</strain>
        <strain evidence="2">DSM 9560</strain>
    </source>
</reference>
<dbReference type="Proteomes" id="UP000199513">
    <property type="component" value="Unassembled WGS sequence"/>
</dbReference>
<dbReference type="NCBIfam" id="TIGR03696">
    <property type="entry name" value="Rhs_assc_core"/>
    <property type="match status" value="1"/>
</dbReference>
<organism evidence="1 2">
    <name type="scientific">Thermoflexibacter ruber</name>
    <dbReference type="NCBI Taxonomy" id="1003"/>
    <lineage>
        <taxon>Bacteria</taxon>
        <taxon>Pseudomonadati</taxon>
        <taxon>Bacteroidota</taxon>
        <taxon>Cytophagia</taxon>
        <taxon>Cytophagales</taxon>
        <taxon>Thermoflexibacteraceae</taxon>
        <taxon>Thermoflexibacter</taxon>
    </lineage>
</organism>
<accession>A0A1I2K324</accession>
<protein>
    <submittedName>
        <fullName evidence="1">RHS repeat-associated core domain-containing protein</fullName>
    </submittedName>
</protein>
<name>A0A1I2K324_9BACT</name>
<dbReference type="STRING" id="1003.SAMN04488541_108310"/>
<proteinExistence type="predicted"/>
<dbReference type="InterPro" id="IPR022385">
    <property type="entry name" value="Rhs_assc_core"/>
</dbReference>
<dbReference type="OrthoDB" id="667524at2"/>
<evidence type="ECO:0000313" key="2">
    <source>
        <dbReference type="Proteomes" id="UP000199513"/>
    </source>
</evidence>
<dbReference type="EMBL" id="FONY01000083">
    <property type="protein sequence ID" value="SFF61502.1"/>
    <property type="molecule type" value="Genomic_DNA"/>
</dbReference>
<sequence length="331" mass="36340">MELYYPFGLGMKGLDYVQTTSKEDKRQFNGVERNTNMNLNIIETQFRIGDTQIGRWWQVDPKPNYSESVFAMMGNNPVRYADPKGDTLRVSFGTGFLGLGKKQEVIYNNGNLTNADGSVYTGKVKGFLKKVVNAVNAVRSTIDGRSVISTLEASNHNFTIMKSSKNPSGKGNEFVPNDSNKEFAVARTGANPSMRYPLGGTGGTIYWNTNGRSLPTVDGLNVARPITDLAHEIFHAYEANLGITSNDDVLSAGLSRMEYRAVYFENSVRRELGYSLRSHYSASLDAGTGALSGRGASTVDANGIPIYVPPTPIHPSVIHRDTSYLHVNLIY</sequence>
<dbReference type="AlphaFoldDB" id="A0A1I2K324"/>
<dbReference type="RefSeq" id="WP_091549563.1">
    <property type="nucleotide sequence ID" value="NZ_FONY01000083.1"/>
</dbReference>
<dbReference type="InterPro" id="IPR028208">
    <property type="entry name" value="Effector_pro_NleD-like"/>
</dbReference>